<dbReference type="AlphaFoldDB" id="A0A5C3E8W1"/>
<feature type="region of interest" description="Disordered" evidence="1">
    <location>
        <begin position="1"/>
        <end position="25"/>
    </location>
</feature>
<dbReference type="Proteomes" id="UP000324022">
    <property type="component" value="Unassembled WGS sequence"/>
</dbReference>
<protein>
    <submittedName>
        <fullName evidence="2">Uncharacterized protein</fullName>
    </submittedName>
</protein>
<proteinExistence type="predicted"/>
<evidence type="ECO:0000313" key="3">
    <source>
        <dbReference type="Proteomes" id="UP000324022"/>
    </source>
</evidence>
<name>A0A5C3E8W1_9BASI</name>
<dbReference type="EMBL" id="OOIN01000013">
    <property type="protein sequence ID" value="SPO26036.1"/>
    <property type="molecule type" value="Genomic_DNA"/>
</dbReference>
<organism evidence="2 3">
    <name type="scientific">Ustilago trichophora</name>
    <dbReference type="NCBI Taxonomy" id="86804"/>
    <lineage>
        <taxon>Eukaryota</taxon>
        <taxon>Fungi</taxon>
        <taxon>Dikarya</taxon>
        <taxon>Basidiomycota</taxon>
        <taxon>Ustilaginomycotina</taxon>
        <taxon>Ustilaginomycetes</taxon>
        <taxon>Ustilaginales</taxon>
        <taxon>Ustilaginaceae</taxon>
        <taxon>Ustilago</taxon>
    </lineage>
</organism>
<accession>A0A5C3E8W1</accession>
<sequence length="135" mass="15643">MEEVKTKSEVEKTQDGDEIESERFESKQSNALAGWTRLFLFLQCTFISVFRRRLVFQSDWLHDADDEDDDDDTQSDMKMRGDSLPALITYRLSYDESAKRAESAIQRAAAAAAALRRRQRRLSGRSNRRPLFCQS</sequence>
<gene>
    <name evidence="2" type="ORF">UTRI_02310</name>
</gene>
<reference evidence="2 3" key="1">
    <citation type="submission" date="2018-03" db="EMBL/GenBank/DDBJ databases">
        <authorList>
            <person name="Guldener U."/>
        </authorList>
    </citation>
    <scope>NUCLEOTIDE SEQUENCE [LARGE SCALE GENOMIC DNA]</scope>
    <source>
        <strain evidence="2 3">NBRC100155</strain>
    </source>
</reference>
<evidence type="ECO:0000256" key="1">
    <source>
        <dbReference type="SAM" id="MobiDB-lite"/>
    </source>
</evidence>
<keyword evidence="3" id="KW-1185">Reference proteome</keyword>
<evidence type="ECO:0000313" key="2">
    <source>
        <dbReference type="EMBL" id="SPO26036.1"/>
    </source>
</evidence>